<dbReference type="SMART" id="SM00490">
    <property type="entry name" value="HELICc"/>
    <property type="match status" value="1"/>
</dbReference>
<dbReference type="InterPro" id="IPR014001">
    <property type="entry name" value="Helicase_ATP-bd"/>
</dbReference>
<comment type="caution">
    <text evidence="6">The sequence shown here is derived from an EMBL/GenBank/DDBJ whole genome shotgun (WGS) entry which is preliminary data.</text>
</comment>
<feature type="region of interest" description="Disordered" evidence="3">
    <location>
        <begin position="1095"/>
        <end position="1133"/>
    </location>
</feature>
<dbReference type="PROSITE" id="PS51194">
    <property type="entry name" value="HELICASE_CTER"/>
    <property type="match status" value="1"/>
</dbReference>
<dbReference type="AlphaFoldDB" id="A0AB34JBI8"/>
<reference evidence="6 7" key="1">
    <citation type="journal article" date="2024" name="Science">
        <title>Giant polyketide synthase enzymes in the biosynthesis of giant marine polyether toxins.</title>
        <authorList>
            <person name="Fallon T.R."/>
            <person name="Shende V.V."/>
            <person name="Wierzbicki I.H."/>
            <person name="Pendleton A.L."/>
            <person name="Watervoot N.F."/>
            <person name="Auber R.P."/>
            <person name="Gonzalez D.J."/>
            <person name="Wisecaver J.H."/>
            <person name="Moore B.S."/>
        </authorList>
    </citation>
    <scope>NUCLEOTIDE SEQUENCE [LARGE SCALE GENOMIC DNA]</scope>
    <source>
        <strain evidence="6 7">12B1</strain>
    </source>
</reference>
<dbReference type="GO" id="GO:0005737">
    <property type="term" value="C:cytoplasm"/>
    <property type="evidence" value="ECO:0007669"/>
    <property type="project" value="TreeGrafter"/>
</dbReference>
<sequence length="1274" mass="139918">MDDGALDVSVLPDAEAVEQWMKQTTPSPASGSATAWDSSPSAEALHHRVAEILDLVSRDECWKVGKSSGEHDAYLLLCHQDDERVKREIEHRESIEVCASRPCVFFLTQQAANAKRKRRHDSSWILPKPGSPQGGSCDPIDVPGRRLAVLRISYTLDKEQQEEHGKLSIGSYCVVLLEGDLEWNTPFPDGTPRKTGIVGRHKTEFQYANHPPRCLVCSMPEEAPPGKLRKLVADQVLIKGIDVLDELLRMKEELRRLQRDFEAAKGAHAAAAAPSFTSHRADLAEWMRRLDPDEVIRAGDVVQVRGERMTRKISSEPGGTLFVVSSAPGIELNVQEEPTSSEGAMLAFIGRVPVYCVGEAAVDMYLIPSGRDDGSAKAVAWAELKHDEAMRASCFGVVWALLPPDDFGRSMVLAFVSAHPTQAFGSFRGVEDVAPLSCTAPQLKDPPPPLQPRPYQSLCIERAKETNTLVCLPTGLGKTLVATEVIEHFIALRPNKKVLFLVPTVVLVEQQARVCRESSGGKLSVAEVCGEKTGKWTGASWEGCLKNSHILVGTPAIFSKAFITNGFLSMSQFSLLMFDEVHNAAGTSPMGNIMHDAYWRAEPGSRPRVLGLTASIISGGLTNSEIKRGILESTMDASVFRPDVSEEYMRTPSFSKIEYDADQLKDYKEMARAKVDLLLDHFEGMRIKEKDVERIKQHALHVLEECGMAGFTFFISESLVYQLEGIANTLADIPGCEAKARALSKSLPVLRKAFRKAACDLHACGQLARAPYISSKSNQLFEVLDGLFERHRDTPQYKGIVFVEQCALTYPLAHLINHHFPHGTASALSGVGTMSSSYRSHVLDLFKKGQVKVLVCTAAVEEGLDVADCQFVIRYSRVRTTKSHIQGAGRARHAGAEIMYFENDPEQEEANASKMVQCAQDDSCNQSEESRAIQSQAVKLHGFYPYRPSGAGGGLVTIFNCVEIFQEYCAKALGQSINLEEFNLCEYQQEVVCDAPLKTRKRLIKVHYPCPKGYVTVTLEDVSAHWKDIKVDSVAGTRKLKPLELEKRRFIYTVIVQMHTEGHLTVFNQPNAIAETQAAVKGKVRPGELRLHDTFASDSLDSSGPSHHPSPTRVSTPQQVAPSATAGYGECGSVRTTMPSQIPLLSEPQPIESVRQRLLHFEAEGDVSSALSTPSTLPTPTRESASPYTTSPAASVGMSPPSVLLACDASSARKEHDWGDSFPSHDGQGNTEHRRECRNCGKLARVKKISNKKAVAEPLPGVSEFCDGLLEYEI</sequence>
<dbReference type="SMART" id="SM00487">
    <property type="entry name" value="DEXDc"/>
    <property type="match status" value="1"/>
</dbReference>
<name>A0AB34JBI8_PRYPA</name>
<dbReference type="InterPro" id="IPR027417">
    <property type="entry name" value="P-loop_NTPase"/>
</dbReference>
<evidence type="ECO:0000256" key="2">
    <source>
        <dbReference type="ARBA" id="ARBA00022840"/>
    </source>
</evidence>
<feature type="compositionally biased region" description="Polar residues" evidence="3">
    <location>
        <begin position="1096"/>
        <end position="1105"/>
    </location>
</feature>
<keyword evidence="2" id="KW-0067">ATP-binding</keyword>
<feature type="compositionally biased region" description="Low complexity" evidence="3">
    <location>
        <begin position="1168"/>
        <end position="1195"/>
    </location>
</feature>
<evidence type="ECO:0000256" key="3">
    <source>
        <dbReference type="SAM" id="MobiDB-lite"/>
    </source>
</evidence>
<feature type="domain" description="Helicase C-terminal" evidence="5">
    <location>
        <begin position="779"/>
        <end position="939"/>
    </location>
</feature>
<dbReference type="PROSITE" id="PS51192">
    <property type="entry name" value="HELICASE_ATP_BIND_1"/>
    <property type="match status" value="1"/>
</dbReference>
<organism evidence="6 7">
    <name type="scientific">Prymnesium parvum</name>
    <name type="common">Toxic golden alga</name>
    <dbReference type="NCBI Taxonomy" id="97485"/>
    <lineage>
        <taxon>Eukaryota</taxon>
        <taxon>Haptista</taxon>
        <taxon>Haptophyta</taxon>
        <taxon>Prymnesiophyceae</taxon>
        <taxon>Prymnesiales</taxon>
        <taxon>Prymnesiaceae</taxon>
        <taxon>Prymnesium</taxon>
    </lineage>
</organism>
<dbReference type="EMBL" id="JBGBPQ010000011">
    <property type="protein sequence ID" value="KAL1515760.1"/>
    <property type="molecule type" value="Genomic_DNA"/>
</dbReference>
<dbReference type="InterPro" id="IPR011545">
    <property type="entry name" value="DEAD/DEAH_box_helicase_dom"/>
</dbReference>
<protein>
    <recommendedName>
        <fullName evidence="8">RNA helicase</fullName>
    </recommendedName>
</protein>
<feature type="region of interest" description="Disordered" evidence="3">
    <location>
        <begin position="118"/>
        <end position="140"/>
    </location>
</feature>
<keyword evidence="7" id="KW-1185">Reference proteome</keyword>
<evidence type="ECO:0008006" key="8">
    <source>
        <dbReference type="Google" id="ProtNLM"/>
    </source>
</evidence>
<dbReference type="InterPro" id="IPR051363">
    <property type="entry name" value="RLR_Helicase"/>
</dbReference>
<dbReference type="GO" id="GO:0005524">
    <property type="term" value="F:ATP binding"/>
    <property type="evidence" value="ECO:0007669"/>
    <property type="project" value="UniProtKB-KW"/>
</dbReference>
<accession>A0AB34JBI8</accession>
<gene>
    <name evidence="6" type="ORF">AB1Y20_002376</name>
</gene>
<feature type="domain" description="Helicase ATP-binding" evidence="4">
    <location>
        <begin position="459"/>
        <end position="634"/>
    </location>
</feature>
<dbReference type="Proteomes" id="UP001515480">
    <property type="component" value="Unassembled WGS sequence"/>
</dbReference>
<feature type="region of interest" description="Disordered" evidence="3">
    <location>
        <begin position="1165"/>
        <end position="1200"/>
    </location>
</feature>
<feature type="compositionally biased region" description="Polar residues" evidence="3">
    <location>
        <begin position="1112"/>
        <end position="1122"/>
    </location>
</feature>
<dbReference type="PANTHER" id="PTHR14074">
    <property type="entry name" value="HELICASE WITH DEATH DOMAIN-RELATED"/>
    <property type="match status" value="1"/>
</dbReference>
<dbReference type="InterPro" id="IPR001650">
    <property type="entry name" value="Helicase_C-like"/>
</dbReference>
<dbReference type="SUPFAM" id="SSF52540">
    <property type="entry name" value="P-loop containing nucleoside triphosphate hydrolases"/>
    <property type="match status" value="1"/>
</dbReference>
<dbReference type="Gene3D" id="3.40.50.300">
    <property type="entry name" value="P-loop containing nucleotide triphosphate hydrolases"/>
    <property type="match status" value="2"/>
</dbReference>
<dbReference type="PANTHER" id="PTHR14074:SF16">
    <property type="entry name" value="ANTIVIRAL INNATE IMMUNE RESPONSE RECEPTOR RIG-I"/>
    <property type="match status" value="1"/>
</dbReference>
<keyword evidence="1" id="KW-0547">Nucleotide-binding</keyword>
<evidence type="ECO:0000259" key="5">
    <source>
        <dbReference type="PROSITE" id="PS51194"/>
    </source>
</evidence>
<evidence type="ECO:0000313" key="7">
    <source>
        <dbReference type="Proteomes" id="UP001515480"/>
    </source>
</evidence>
<dbReference type="Pfam" id="PF00270">
    <property type="entry name" value="DEAD"/>
    <property type="match status" value="1"/>
</dbReference>
<proteinExistence type="predicted"/>
<evidence type="ECO:0000259" key="4">
    <source>
        <dbReference type="PROSITE" id="PS51192"/>
    </source>
</evidence>
<dbReference type="Pfam" id="PF00271">
    <property type="entry name" value="Helicase_C"/>
    <property type="match status" value="1"/>
</dbReference>
<evidence type="ECO:0000256" key="1">
    <source>
        <dbReference type="ARBA" id="ARBA00022741"/>
    </source>
</evidence>
<evidence type="ECO:0000313" key="6">
    <source>
        <dbReference type="EMBL" id="KAL1515760.1"/>
    </source>
</evidence>
<dbReference type="GO" id="GO:0003676">
    <property type="term" value="F:nucleic acid binding"/>
    <property type="evidence" value="ECO:0007669"/>
    <property type="project" value="InterPro"/>
</dbReference>